<dbReference type="EMBL" id="DWWB01000055">
    <property type="protein sequence ID" value="HJC66992.1"/>
    <property type="molecule type" value="Genomic_DNA"/>
</dbReference>
<evidence type="ECO:0000256" key="6">
    <source>
        <dbReference type="SAM" id="Phobius"/>
    </source>
</evidence>
<evidence type="ECO:0000256" key="2">
    <source>
        <dbReference type="ARBA" id="ARBA00011901"/>
    </source>
</evidence>
<dbReference type="InterPro" id="IPR036505">
    <property type="entry name" value="Amidase/PGRP_sf"/>
</dbReference>
<name>A0A9D2PWD9_9FIRM</name>
<dbReference type="GO" id="GO:0009254">
    <property type="term" value="P:peptidoglycan turnover"/>
    <property type="evidence" value="ECO:0007669"/>
    <property type="project" value="TreeGrafter"/>
</dbReference>
<feature type="compositionally biased region" description="Basic residues" evidence="5">
    <location>
        <begin position="36"/>
        <end position="47"/>
    </location>
</feature>
<dbReference type="SUPFAM" id="SSF55846">
    <property type="entry name" value="N-acetylmuramoyl-L-alanine amidase-like"/>
    <property type="match status" value="1"/>
</dbReference>
<dbReference type="EC" id="3.5.1.28" evidence="2"/>
<feature type="transmembrane region" description="Helical" evidence="6">
    <location>
        <begin position="77"/>
        <end position="99"/>
    </location>
</feature>
<evidence type="ECO:0000313" key="8">
    <source>
        <dbReference type="EMBL" id="HJC66992.1"/>
    </source>
</evidence>
<dbReference type="Pfam" id="PF01510">
    <property type="entry name" value="Amidase_2"/>
    <property type="match status" value="1"/>
</dbReference>
<evidence type="ECO:0000256" key="5">
    <source>
        <dbReference type="SAM" id="MobiDB-lite"/>
    </source>
</evidence>
<dbReference type="CDD" id="cd06583">
    <property type="entry name" value="PGRP"/>
    <property type="match status" value="1"/>
</dbReference>
<dbReference type="InterPro" id="IPR002502">
    <property type="entry name" value="Amidase_domain"/>
</dbReference>
<dbReference type="GO" id="GO:0009253">
    <property type="term" value="P:peptidoglycan catabolic process"/>
    <property type="evidence" value="ECO:0007669"/>
    <property type="project" value="InterPro"/>
</dbReference>
<proteinExistence type="predicted"/>
<dbReference type="GO" id="GO:0071555">
    <property type="term" value="P:cell wall organization"/>
    <property type="evidence" value="ECO:0007669"/>
    <property type="project" value="UniProtKB-KW"/>
</dbReference>
<dbReference type="GO" id="GO:0008745">
    <property type="term" value="F:N-acetylmuramoyl-L-alanine amidase activity"/>
    <property type="evidence" value="ECO:0007669"/>
    <property type="project" value="UniProtKB-EC"/>
</dbReference>
<dbReference type="PANTHER" id="PTHR30417">
    <property type="entry name" value="N-ACETYLMURAMOYL-L-ALANINE AMIDASE AMID"/>
    <property type="match status" value="1"/>
</dbReference>
<protein>
    <recommendedName>
        <fullName evidence="2">N-acetylmuramoyl-L-alanine amidase</fullName>
        <ecNumber evidence="2">3.5.1.28</ecNumber>
    </recommendedName>
</protein>
<reference evidence="8" key="1">
    <citation type="journal article" date="2021" name="PeerJ">
        <title>Extensive microbial diversity within the chicken gut microbiome revealed by metagenomics and culture.</title>
        <authorList>
            <person name="Gilroy R."/>
            <person name="Ravi A."/>
            <person name="Getino M."/>
            <person name="Pursley I."/>
            <person name="Horton D.L."/>
            <person name="Alikhan N.F."/>
            <person name="Baker D."/>
            <person name="Gharbi K."/>
            <person name="Hall N."/>
            <person name="Watson M."/>
            <person name="Adriaenssens E.M."/>
            <person name="Foster-Nyarko E."/>
            <person name="Jarju S."/>
            <person name="Secka A."/>
            <person name="Antonio M."/>
            <person name="Oren A."/>
            <person name="Chaudhuri R.R."/>
            <person name="La Ragione R."/>
            <person name="Hildebrand F."/>
            <person name="Pallen M.J."/>
        </authorList>
    </citation>
    <scope>NUCLEOTIDE SEQUENCE</scope>
    <source>
        <strain evidence="8">CHK198-12963</strain>
    </source>
</reference>
<feature type="region of interest" description="Disordered" evidence="5">
    <location>
        <begin position="1"/>
        <end position="71"/>
    </location>
</feature>
<evidence type="ECO:0000256" key="1">
    <source>
        <dbReference type="ARBA" id="ARBA00001561"/>
    </source>
</evidence>
<keyword evidence="3" id="KW-0378">Hydrolase</keyword>
<feature type="compositionally biased region" description="Basic and acidic residues" evidence="5">
    <location>
        <begin position="48"/>
        <end position="69"/>
    </location>
</feature>
<evidence type="ECO:0000256" key="3">
    <source>
        <dbReference type="ARBA" id="ARBA00022801"/>
    </source>
</evidence>
<feature type="domain" description="N-acetylmuramoyl-L-alanine amidase" evidence="7">
    <location>
        <begin position="130"/>
        <end position="263"/>
    </location>
</feature>
<keyword evidence="6" id="KW-0472">Membrane</keyword>
<sequence>MREERNTSVNLEQDSEPGAAQTLQTPGRSDGTRGRGISRSRKASRGRRTSEIRENAEKRDNSVSREGTKRRSGRRRISIPVILLALAVGFGAGFGTGWLKWEYERPYTVDLKAVEVPAWVEQDFIRKNIFSRPDVSLKRVNSIVIHYVANPGSTAQANRDYFDGLADQDPEAGGTSASAHFVVGLEGEVIQCIPVTEMAYAAAPRNDDTISIENCHPDDSGSFNQATYDSLVKLTACLCSQLHLTEKDVIRHYDVSGKECPKYYVEHEDEWRQFQEDVKNAMKEKSWLQEA</sequence>
<evidence type="ECO:0000313" key="9">
    <source>
        <dbReference type="Proteomes" id="UP000823863"/>
    </source>
</evidence>
<dbReference type="SMART" id="SM00644">
    <property type="entry name" value="Ami_2"/>
    <property type="match status" value="1"/>
</dbReference>
<comment type="catalytic activity">
    <reaction evidence="1">
        <text>Hydrolyzes the link between N-acetylmuramoyl residues and L-amino acid residues in certain cell-wall glycopeptides.</text>
        <dbReference type="EC" id="3.5.1.28"/>
    </reaction>
</comment>
<keyword evidence="6" id="KW-1133">Transmembrane helix</keyword>
<dbReference type="AlphaFoldDB" id="A0A9D2PWD9"/>
<comment type="caution">
    <text evidence="8">The sequence shown here is derived from an EMBL/GenBank/DDBJ whole genome shotgun (WGS) entry which is preliminary data.</text>
</comment>
<keyword evidence="6" id="KW-0812">Transmembrane</keyword>
<reference evidence="8" key="2">
    <citation type="submission" date="2021-04" db="EMBL/GenBank/DDBJ databases">
        <authorList>
            <person name="Gilroy R."/>
        </authorList>
    </citation>
    <scope>NUCLEOTIDE SEQUENCE</scope>
    <source>
        <strain evidence="8">CHK198-12963</strain>
    </source>
</reference>
<dbReference type="InterPro" id="IPR051206">
    <property type="entry name" value="NAMLAA_amidase_2"/>
</dbReference>
<dbReference type="Gene3D" id="3.40.80.10">
    <property type="entry name" value="Peptidoglycan recognition protein-like"/>
    <property type="match status" value="1"/>
</dbReference>
<accession>A0A9D2PWD9</accession>
<dbReference type="Proteomes" id="UP000823863">
    <property type="component" value="Unassembled WGS sequence"/>
</dbReference>
<keyword evidence="4" id="KW-0961">Cell wall biogenesis/degradation</keyword>
<evidence type="ECO:0000256" key="4">
    <source>
        <dbReference type="ARBA" id="ARBA00023316"/>
    </source>
</evidence>
<organism evidence="8 9">
    <name type="scientific">Candidatus Enterocloster excrementigallinarum</name>
    <dbReference type="NCBI Taxonomy" id="2838558"/>
    <lineage>
        <taxon>Bacteria</taxon>
        <taxon>Bacillati</taxon>
        <taxon>Bacillota</taxon>
        <taxon>Clostridia</taxon>
        <taxon>Lachnospirales</taxon>
        <taxon>Lachnospiraceae</taxon>
        <taxon>Enterocloster</taxon>
    </lineage>
</organism>
<dbReference type="PANTHER" id="PTHR30417:SF1">
    <property type="entry name" value="N-ACETYLMURAMOYL-L-ALANINE AMIDASE AMID"/>
    <property type="match status" value="1"/>
</dbReference>
<evidence type="ECO:0000259" key="7">
    <source>
        <dbReference type="SMART" id="SM00644"/>
    </source>
</evidence>
<gene>
    <name evidence="8" type="ORF">H9931_09820</name>
</gene>